<reference evidence="2" key="1">
    <citation type="submission" date="2020-07" db="EMBL/GenBank/DDBJ databases">
        <authorList>
            <person name="Lin J."/>
        </authorList>
    </citation>
    <scope>NUCLEOTIDE SEQUENCE</scope>
</reference>
<feature type="region of interest" description="Disordered" evidence="1">
    <location>
        <begin position="118"/>
        <end position="142"/>
    </location>
</feature>
<feature type="region of interest" description="Disordered" evidence="1">
    <location>
        <begin position="44"/>
        <end position="86"/>
    </location>
</feature>
<organism evidence="2">
    <name type="scientific">Ananas comosus var. bracteatus</name>
    <name type="common">red pineapple</name>
    <dbReference type="NCBI Taxonomy" id="296719"/>
    <lineage>
        <taxon>Eukaryota</taxon>
        <taxon>Viridiplantae</taxon>
        <taxon>Streptophyta</taxon>
        <taxon>Embryophyta</taxon>
        <taxon>Tracheophyta</taxon>
        <taxon>Spermatophyta</taxon>
        <taxon>Magnoliopsida</taxon>
        <taxon>Liliopsida</taxon>
        <taxon>Poales</taxon>
        <taxon>Bromeliaceae</taxon>
        <taxon>Bromelioideae</taxon>
        <taxon>Ananas</taxon>
    </lineage>
</organism>
<evidence type="ECO:0000256" key="1">
    <source>
        <dbReference type="SAM" id="MobiDB-lite"/>
    </source>
</evidence>
<protein>
    <submittedName>
        <fullName evidence="2">Uncharacterized protein</fullName>
    </submittedName>
</protein>
<proteinExistence type="predicted"/>
<dbReference type="AlphaFoldDB" id="A0A6V7NGU6"/>
<dbReference type="EMBL" id="LR862138">
    <property type="protein sequence ID" value="CAD1817830.1"/>
    <property type="molecule type" value="Genomic_DNA"/>
</dbReference>
<name>A0A6V7NGU6_ANACO</name>
<accession>A0A6V7NGU6</accession>
<sequence>MADLSGYRCLIAVNHLSDIPVNLEITFGDLSKSVLIQLERWARADADGGGNPNNERTDQHIPERSSDVDCHTAGTARGRRSSDCADFNSDASWNSSEIRDRRCAARPTDNWRRRVPFARSETAQPSPAHPSTRVPATVTSQAGDGGHASIVVISGKLPSRTSLAGGCDVTTGIISGSGAVLISNSNPSPTGLSIPMFGGICILLGNRGLFYLELPPPFSKPPRNTFELVTVLLGIGSDTLSLFVPSTRNGFGPPLASFGWGRFYPDHLGPARSFGLGSVASPNQFTSNLGGFGPVESQNLTCFGPATILNPICIGLGSDDHTNPFLFGDVGSACACHRWLRSVESPISTSVGLCGFGPLENLYSTYFGPSTILNPTWHKLVLDDLYSRDPSTATSNAPTSLLGPGLNLFARSDAVQSAPATLMTGAPPTVTSQAGHGDNVTIGVSSGKLSSRASPVGGGKVTTGIILGGCPLAAVKATTPYGPSPCDDNITPFPVRSSARLLNQSPSSALRKAMHRKVRLLGDEMVGPGATTRKWTRKKVKAKSLLCGVNLSDADAKDFNDFLCGKV</sequence>
<evidence type="ECO:0000313" key="2">
    <source>
        <dbReference type="EMBL" id="CAD1817830.1"/>
    </source>
</evidence>
<feature type="compositionally biased region" description="Basic and acidic residues" evidence="1">
    <location>
        <begin position="55"/>
        <end position="70"/>
    </location>
</feature>
<gene>
    <name evidence="2" type="ORF">CB5_LOCUS1041</name>
</gene>